<dbReference type="HOGENOM" id="CLU_3171272_0_0_10"/>
<reference evidence="1 2" key="1">
    <citation type="submission" date="2011-02" db="EMBL/GenBank/DDBJ databases">
        <authorList>
            <person name="Weinstock G."/>
            <person name="Sodergren E."/>
            <person name="Clifton S."/>
            <person name="Fulton L."/>
            <person name="Fulton B."/>
            <person name="Courtney L."/>
            <person name="Fronick C."/>
            <person name="Harrison M."/>
            <person name="Strong C."/>
            <person name="Farmer C."/>
            <person name="Delahaunty K."/>
            <person name="Markovic C."/>
            <person name="Hall O."/>
            <person name="Minx P."/>
            <person name="Tomlinson C."/>
            <person name="Mitreva M."/>
            <person name="Hou S."/>
            <person name="Chen J."/>
            <person name="Wollam A."/>
            <person name="Pepin K.H."/>
            <person name="Johnson M."/>
            <person name="Bhonagiri V."/>
            <person name="Zhang X."/>
            <person name="Suruliraj S."/>
            <person name="Warren W."/>
            <person name="Chinwalla A."/>
            <person name="Mardis E.R."/>
            <person name="Wilson R.K."/>
        </authorList>
    </citation>
    <scope>NUCLEOTIDE SEQUENCE [LARGE SCALE GENOMIC DNA]</scope>
    <source>
        <strain evidence="1 2">YIT 11841</strain>
    </source>
</reference>
<dbReference type="AlphaFoldDB" id="F3QU84"/>
<dbReference type="STRING" id="762982.HMPREF9442_01755"/>
<sequence length="47" mass="5535">MAETDFSICGKRFSNLRRIIFVGIDEKNPYFCNHETNKRKKTCKTPP</sequence>
<keyword evidence="2" id="KW-1185">Reference proteome</keyword>
<evidence type="ECO:0000313" key="1">
    <source>
        <dbReference type="EMBL" id="EGG54169.1"/>
    </source>
</evidence>
<accession>F3QU84</accession>
<proteinExistence type="predicted"/>
<evidence type="ECO:0000313" key="2">
    <source>
        <dbReference type="Proteomes" id="UP000005546"/>
    </source>
</evidence>
<dbReference type="EMBL" id="AFBR01000046">
    <property type="protein sequence ID" value="EGG54169.1"/>
    <property type="molecule type" value="Genomic_DNA"/>
</dbReference>
<gene>
    <name evidence="1" type="ORF">HMPREF9442_01755</name>
</gene>
<protein>
    <submittedName>
        <fullName evidence="1">Uncharacterized protein</fullName>
    </submittedName>
</protein>
<organism evidence="1 2">
    <name type="scientific">Paraprevotella xylaniphila YIT 11841</name>
    <dbReference type="NCBI Taxonomy" id="762982"/>
    <lineage>
        <taxon>Bacteria</taxon>
        <taxon>Pseudomonadati</taxon>
        <taxon>Bacteroidota</taxon>
        <taxon>Bacteroidia</taxon>
        <taxon>Bacteroidales</taxon>
        <taxon>Prevotellaceae</taxon>
        <taxon>Paraprevotella</taxon>
    </lineage>
</organism>
<comment type="caution">
    <text evidence="1">The sequence shown here is derived from an EMBL/GenBank/DDBJ whole genome shotgun (WGS) entry which is preliminary data.</text>
</comment>
<dbReference type="Proteomes" id="UP000005546">
    <property type="component" value="Unassembled WGS sequence"/>
</dbReference>
<name>F3QU84_9BACT</name>